<dbReference type="PANTHER" id="PTHR23504:SF1">
    <property type="entry name" value="GH21943P-RELATED"/>
    <property type="match status" value="1"/>
</dbReference>
<proteinExistence type="predicted"/>
<keyword evidence="2" id="KW-0813">Transport</keyword>
<dbReference type="SUPFAM" id="SSF103473">
    <property type="entry name" value="MFS general substrate transporter"/>
    <property type="match status" value="1"/>
</dbReference>
<evidence type="ECO:0000256" key="3">
    <source>
        <dbReference type="ARBA" id="ARBA00022692"/>
    </source>
</evidence>
<evidence type="ECO:0000256" key="6">
    <source>
        <dbReference type="SAM" id="MobiDB-lite"/>
    </source>
</evidence>
<feature type="transmembrane region" description="Helical" evidence="7">
    <location>
        <begin position="444"/>
        <end position="464"/>
    </location>
</feature>
<keyword evidence="3 7" id="KW-0812">Transmembrane</keyword>
<dbReference type="InterPro" id="IPR036259">
    <property type="entry name" value="MFS_trans_sf"/>
</dbReference>
<evidence type="ECO:0000313" key="8">
    <source>
        <dbReference type="EMBL" id="KAL3775034.1"/>
    </source>
</evidence>
<keyword evidence="4 7" id="KW-1133">Transmembrane helix</keyword>
<comment type="caution">
    <text evidence="8">The sequence shown here is derived from an EMBL/GenBank/DDBJ whole genome shotgun (WGS) entry which is preliminary data.</text>
</comment>
<protein>
    <recommendedName>
        <fullName evidence="10">Major facilitator superfamily (MFS) profile domain-containing protein</fullName>
    </recommendedName>
</protein>
<feature type="region of interest" description="Disordered" evidence="6">
    <location>
        <begin position="1"/>
        <end position="66"/>
    </location>
</feature>
<keyword evidence="5 7" id="KW-0472">Membrane</keyword>
<evidence type="ECO:0000256" key="4">
    <source>
        <dbReference type="ARBA" id="ARBA00022989"/>
    </source>
</evidence>
<feature type="transmembrane region" description="Helical" evidence="7">
    <location>
        <begin position="413"/>
        <end position="432"/>
    </location>
</feature>
<comment type="subcellular location">
    <subcellularLocation>
        <location evidence="1">Membrane</location>
        <topology evidence="1">Multi-pass membrane protein</topology>
    </subcellularLocation>
</comment>
<feature type="compositionally biased region" description="Low complexity" evidence="6">
    <location>
        <begin position="24"/>
        <end position="35"/>
    </location>
</feature>
<evidence type="ECO:0000256" key="5">
    <source>
        <dbReference type="ARBA" id="ARBA00023136"/>
    </source>
</evidence>
<dbReference type="Gene3D" id="1.20.1250.20">
    <property type="entry name" value="MFS general substrate transporter like domains"/>
    <property type="match status" value="1"/>
</dbReference>
<name>A0ABD3NHM5_9STRA</name>
<feature type="compositionally biased region" description="Polar residues" evidence="6">
    <location>
        <begin position="1"/>
        <end position="10"/>
    </location>
</feature>
<dbReference type="EMBL" id="JALLPJ020001169">
    <property type="protein sequence ID" value="KAL3775034.1"/>
    <property type="molecule type" value="Genomic_DNA"/>
</dbReference>
<dbReference type="Pfam" id="PF07690">
    <property type="entry name" value="MFS_1"/>
    <property type="match status" value="2"/>
</dbReference>
<feature type="transmembrane region" description="Helical" evidence="7">
    <location>
        <begin position="319"/>
        <end position="338"/>
    </location>
</feature>
<evidence type="ECO:0000256" key="2">
    <source>
        <dbReference type="ARBA" id="ARBA00022448"/>
    </source>
</evidence>
<evidence type="ECO:0000256" key="1">
    <source>
        <dbReference type="ARBA" id="ARBA00004141"/>
    </source>
</evidence>
<dbReference type="Proteomes" id="UP001530400">
    <property type="component" value="Unassembled WGS sequence"/>
</dbReference>
<dbReference type="AlphaFoldDB" id="A0ABD3NHM5"/>
<reference evidence="8 9" key="1">
    <citation type="submission" date="2024-10" db="EMBL/GenBank/DDBJ databases">
        <title>Updated reference genomes for cyclostephanoid diatoms.</title>
        <authorList>
            <person name="Roberts W.R."/>
            <person name="Alverson A.J."/>
        </authorList>
    </citation>
    <scope>NUCLEOTIDE SEQUENCE [LARGE SCALE GENOMIC DNA]</scope>
    <source>
        <strain evidence="8 9">AJA010-31</strain>
    </source>
</reference>
<feature type="compositionally biased region" description="Basic residues" evidence="6">
    <location>
        <begin position="49"/>
        <end position="65"/>
    </location>
</feature>
<evidence type="ECO:0000256" key="7">
    <source>
        <dbReference type="SAM" id="Phobius"/>
    </source>
</evidence>
<evidence type="ECO:0000313" key="9">
    <source>
        <dbReference type="Proteomes" id="UP001530400"/>
    </source>
</evidence>
<sequence length="621" mass="68044">MSLHTSQSTEEGNDQIIDESFLANDSNSNSNSNNNQYQPLSIDDDSKSSPHRNHHHNSHPHHRNNKLFQRNPHHAVLPVLLLEFLSLSITRAVLPSLLLRRYGRQTYVIMGCAECLRGILAFFACPLFGKMSDAVGRKKCLFVTVLGSLMPVCSLAFWRDSSTSSLSSSSSEEAVDLYNEEELILDSESSYSAQFGLSPRIDRIDLFVFLLALSGIFSSTFTLTFAYISDVVQDKNGRVAAYGLALATFGLSFTIGPLLGGYLANVDEGGKGLGGRNWMDELLFGDGDQESSGRMLMDSGAADNSSRLEVVHPLGQHRVFLTSFVLALLDLLYIHFILPESLTMQQYNNYYTQDDDRDTDNPSKVFATESNIPTPSTMGISRRISFSTYWNPFDSLQILTSDPLLSTIGKVTFFYYTALHAVVSTLILYAVRHFHLGPHRLGELMAALGLSTMVSEAVLVRVAIPLLGEKKAMRVGLVSFAMQCILLAVATKPWHLFGCAVLAIPGNLVYPSVSSLVSSSVKPDMVGRALGAVNGVKSLTEGVGPLLFGTLLTLSEKDALPGWPYFIAGCMAVLAFRAGGSLPCGEGEEDEYCRKVGNTNMGYEYNINLREEEEGEDLLGR</sequence>
<evidence type="ECO:0008006" key="10">
    <source>
        <dbReference type="Google" id="ProtNLM"/>
    </source>
</evidence>
<dbReference type="PANTHER" id="PTHR23504">
    <property type="entry name" value="MAJOR FACILITATOR SUPERFAMILY DOMAIN-CONTAINING PROTEIN 10"/>
    <property type="match status" value="1"/>
</dbReference>
<feature type="transmembrane region" description="Helical" evidence="7">
    <location>
        <begin position="75"/>
        <end position="94"/>
    </location>
</feature>
<keyword evidence="9" id="KW-1185">Reference proteome</keyword>
<dbReference type="GO" id="GO:0016020">
    <property type="term" value="C:membrane"/>
    <property type="evidence" value="ECO:0007669"/>
    <property type="project" value="UniProtKB-SubCell"/>
</dbReference>
<feature type="transmembrane region" description="Helical" evidence="7">
    <location>
        <begin position="240"/>
        <end position="264"/>
    </location>
</feature>
<gene>
    <name evidence="8" type="ORF">ACHAWO_007219</name>
</gene>
<accession>A0ABD3NHM5</accession>
<feature type="transmembrane region" description="Helical" evidence="7">
    <location>
        <begin position="206"/>
        <end position="228"/>
    </location>
</feature>
<dbReference type="InterPro" id="IPR011701">
    <property type="entry name" value="MFS"/>
</dbReference>
<feature type="transmembrane region" description="Helical" evidence="7">
    <location>
        <begin position="106"/>
        <end position="128"/>
    </location>
</feature>
<feature type="transmembrane region" description="Helical" evidence="7">
    <location>
        <begin position="140"/>
        <end position="158"/>
    </location>
</feature>
<organism evidence="8 9">
    <name type="scientific">Cyclotella atomus</name>
    <dbReference type="NCBI Taxonomy" id="382360"/>
    <lineage>
        <taxon>Eukaryota</taxon>
        <taxon>Sar</taxon>
        <taxon>Stramenopiles</taxon>
        <taxon>Ochrophyta</taxon>
        <taxon>Bacillariophyta</taxon>
        <taxon>Coscinodiscophyceae</taxon>
        <taxon>Thalassiosirophycidae</taxon>
        <taxon>Stephanodiscales</taxon>
        <taxon>Stephanodiscaceae</taxon>
        <taxon>Cyclotella</taxon>
    </lineage>
</organism>